<dbReference type="Pfam" id="PF00590">
    <property type="entry name" value="TP_methylase"/>
    <property type="match status" value="1"/>
</dbReference>
<dbReference type="InterPro" id="IPR000878">
    <property type="entry name" value="4pyrrol_Mease"/>
</dbReference>
<feature type="binding site" evidence="9">
    <location>
        <begin position="112"/>
        <end position="113"/>
    </location>
    <ligand>
        <name>S-adenosyl-L-methionine</name>
        <dbReference type="ChEBI" id="CHEBI:59789"/>
    </ligand>
</feature>
<dbReference type="GeneID" id="136807772"/>
<evidence type="ECO:0000313" key="11">
    <source>
        <dbReference type="EnsemblMetazoa" id="CLYHEMP003421.1"/>
    </source>
</evidence>
<feature type="binding site" evidence="9">
    <location>
        <position position="87"/>
    </location>
    <ligand>
        <name>S-adenosyl-L-methionine</name>
        <dbReference type="ChEBI" id="CHEBI:59789"/>
    </ligand>
</feature>
<dbReference type="SUPFAM" id="SSF53790">
    <property type="entry name" value="Tetrapyrrole methylase"/>
    <property type="match status" value="1"/>
</dbReference>
<dbReference type="AlphaFoldDB" id="A0A7M5URQ7"/>
<keyword evidence="6" id="KW-0808">Transferase</keyword>
<evidence type="ECO:0000259" key="10">
    <source>
        <dbReference type="Pfam" id="PF00590"/>
    </source>
</evidence>
<dbReference type="EC" id="2.1.1.314" evidence="4"/>
<dbReference type="PIRSF" id="PIRSF036432">
    <property type="entry name" value="Diphthine_synth"/>
    <property type="match status" value="1"/>
</dbReference>
<evidence type="ECO:0000256" key="3">
    <source>
        <dbReference type="ARBA" id="ARBA00006729"/>
    </source>
</evidence>
<dbReference type="UniPathway" id="UPA00559"/>
<dbReference type="GO" id="GO:0032259">
    <property type="term" value="P:methylation"/>
    <property type="evidence" value="ECO:0007669"/>
    <property type="project" value="UniProtKB-KW"/>
</dbReference>
<evidence type="ECO:0000256" key="5">
    <source>
        <dbReference type="ARBA" id="ARBA00022603"/>
    </source>
</evidence>
<dbReference type="PANTHER" id="PTHR10882">
    <property type="entry name" value="DIPHTHINE SYNTHASE"/>
    <property type="match status" value="1"/>
</dbReference>
<dbReference type="RefSeq" id="XP_066920496.1">
    <property type="nucleotide sequence ID" value="XM_067064395.1"/>
</dbReference>
<dbReference type="InterPro" id="IPR014777">
    <property type="entry name" value="4pyrrole_Mease_sub1"/>
</dbReference>
<dbReference type="FunFam" id="3.40.1010.10:FF:000004">
    <property type="entry name" value="Putative diphthine synthase"/>
    <property type="match status" value="1"/>
</dbReference>
<evidence type="ECO:0000256" key="1">
    <source>
        <dbReference type="ARBA" id="ARBA00004006"/>
    </source>
</evidence>
<accession>A0A7M5URQ7</accession>
<dbReference type="OrthoDB" id="2516at2759"/>
<dbReference type="NCBIfam" id="TIGR00522">
    <property type="entry name" value="dph5"/>
    <property type="match status" value="1"/>
</dbReference>
<dbReference type="InterPro" id="IPR014776">
    <property type="entry name" value="4pyrrole_Mease_sub2"/>
</dbReference>
<protein>
    <recommendedName>
        <fullName evidence="4">diphthine methyl ester synthase</fullName>
        <ecNumber evidence="4">2.1.1.314</ecNumber>
    </recommendedName>
</protein>
<keyword evidence="12" id="KW-1185">Reference proteome</keyword>
<feature type="binding site" evidence="9">
    <location>
        <position position="163"/>
    </location>
    <ligand>
        <name>S-adenosyl-L-methionine</name>
        <dbReference type="ChEBI" id="CHEBI:59789"/>
    </ligand>
</feature>
<dbReference type="Gene3D" id="3.30.950.10">
    <property type="entry name" value="Methyltransferase, Cobalt-precorrin-4 Transmethylase, Domain 2"/>
    <property type="match status" value="1"/>
</dbReference>
<feature type="binding site" evidence="9">
    <location>
        <position position="251"/>
    </location>
    <ligand>
        <name>S-adenosyl-L-methionine</name>
        <dbReference type="ChEBI" id="CHEBI:59789"/>
    </ligand>
</feature>
<evidence type="ECO:0000256" key="8">
    <source>
        <dbReference type="ARBA" id="ARBA00048752"/>
    </source>
</evidence>
<keyword evidence="5" id="KW-0489">Methyltransferase</keyword>
<evidence type="ECO:0000256" key="9">
    <source>
        <dbReference type="PIRSR" id="PIRSR036432-1"/>
    </source>
</evidence>
<dbReference type="EnsemblMetazoa" id="CLYHEMT003421.1">
    <property type="protein sequence ID" value="CLYHEMP003421.1"/>
    <property type="gene ID" value="CLYHEMG003421"/>
</dbReference>
<feature type="binding site" evidence="9">
    <location>
        <position position="84"/>
    </location>
    <ligand>
        <name>S-adenosyl-L-methionine</name>
        <dbReference type="ChEBI" id="CHEBI:59789"/>
    </ligand>
</feature>
<dbReference type="FunFam" id="3.30.950.10:FF:000004">
    <property type="entry name" value="Diphthine synthase putative"/>
    <property type="match status" value="1"/>
</dbReference>
<evidence type="ECO:0000256" key="7">
    <source>
        <dbReference type="ARBA" id="ARBA00022691"/>
    </source>
</evidence>
<sequence length="283" mass="31568">MLYLIGLGLGDAKDITVKGLEAVKKADQVFLEAYTSILTGGKEALEQFYGREVILADRTLVEQESDTILENAKEKDVVFLVVGDPLGATTHTDLVIRAVEKNIKYKIIHNASIMNAAGCCGLQLYNFGETVSIVMWNENWKPKSFFEKIAQNKKRGLHTLCLLDIKVKEQSVENMMRGRKIYEPPRYLTANDAIQQILEIVQSGDEEIEGKDLITEDSFCVALARIGWEDQQIFSGKMSTVRDTDLGPPIHSLVIPGDMHFIETDMLKLFAIQPSEFAGLPSA</sequence>
<comment type="pathway">
    <text evidence="2">Protein modification; peptidyl-diphthamide biosynthesis.</text>
</comment>
<dbReference type="InterPro" id="IPR035996">
    <property type="entry name" value="4pyrrol_Methylase_sf"/>
</dbReference>
<dbReference type="GO" id="GO:0017183">
    <property type="term" value="P:protein histidyl modification to diphthamide"/>
    <property type="evidence" value="ECO:0007669"/>
    <property type="project" value="UniProtKB-UniPathway"/>
</dbReference>
<evidence type="ECO:0000256" key="2">
    <source>
        <dbReference type="ARBA" id="ARBA00005156"/>
    </source>
</evidence>
<comment type="function">
    <text evidence="1">S-adenosyl-L-methionine-dependent methyltransferase that catalyzes four methylations of the modified target histidine residue in translation elongation factor 2 (EF-2), to form an intermediate called diphthine methyl ester. The four successive methylation reactions represent the second step of diphthamide biosynthesis.</text>
</comment>
<dbReference type="InterPro" id="IPR004551">
    <property type="entry name" value="Dphthn_synthase"/>
</dbReference>
<dbReference type="Proteomes" id="UP000594262">
    <property type="component" value="Unplaced"/>
</dbReference>
<reference evidence="11" key="1">
    <citation type="submission" date="2021-01" db="UniProtKB">
        <authorList>
            <consortium name="EnsemblMetazoa"/>
        </authorList>
    </citation>
    <scope>IDENTIFICATION</scope>
</reference>
<dbReference type="HAMAP" id="MF_01084">
    <property type="entry name" value="Diphthine_synth"/>
    <property type="match status" value="1"/>
</dbReference>
<dbReference type="CDD" id="cd11647">
    <property type="entry name" value="DHP5_DphB"/>
    <property type="match status" value="1"/>
</dbReference>
<feature type="binding site" evidence="9">
    <location>
        <position position="9"/>
    </location>
    <ligand>
        <name>S-adenosyl-L-methionine</name>
        <dbReference type="ChEBI" id="CHEBI:59789"/>
    </ligand>
</feature>
<dbReference type="PANTHER" id="PTHR10882:SF0">
    <property type="entry name" value="DIPHTHINE METHYL ESTER SYNTHASE"/>
    <property type="match status" value="1"/>
</dbReference>
<evidence type="ECO:0000256" key="6">
    <source>
        <dbReference type="ARBA" id="ARBA00022679"/>
    </source>
</evidence>
<organism evidence="11 12">
    <name type="scientific">Clytia hemisphaerica</name>
    <dbReference type="NCBI Taxonomy" id="252671"/>
    <lineage>
        <taxon>Eukaryota</taxon>
        <taxon>Metazoa</taxon>
        <taxon>Cnidaria</taxon>
        <taxon>Hydrozoa</taxon>
        <taxon>Hydroidolina</taxon>
        <taxon>Leptothecata</taxon>
        <taxon>Obeliida</taxon>
        <taxon>Clytiidae</taxon>
        <taxon>Clytia</taxon>
    </lineage>
</organism>
<dbReference type="Gene3D" id="3.40.1010.10">
    <property type="entry name" value="Cobalt-precorrin-4 Transmethylase, Domain 1"/>
    <property type="match status" value="1"/>
</dbReference>
<dbReference type="GO" id="GO:0141133">
    <property type="term" value="F:diphthine methyl ester synthase activity"/>
    <property type="evidence" value="ECO:0007669"/>
    <property type="project" value="UniProtKB-EC"/>
</dbReference>
<evidence type="ECO:0000256" key="4">
    <source>
        <dbReference type="ARBA" id="ARBA00011927"/>
    </source>
</evidence>
<evidence type="ECO:0000313" key="12">
    <source>
        <dbReference type="Proteomes" id="UP000594262"/>
    </source>
</evidence>
<feature type="domain" description="Tetrapyrrole methylase" evidence="10">
    <location>
        <begin position="1"/>
        <end position="240"/>
    </location>
</feature>
<name>A0A7M5URQ7_9CNID</name>
<comment type="catalytic activity">
    <reaction evidence="8">
        <text>2-[(3S)-amino-3-carboxypropyl]-L-histidyl-[translation elongation factor 2] + 4 S-adenosyl-L-methionine = diphthine methyl ester-[translation elongation factor 2] + 4 S-adenosyl-L-homocysteine + 3 H(+)</text>
        <dbReference type="Rhea" id="RHEA:42652"/>
        <dbReference type="Rhea" id="RHEA-COMP:9749"/>
        <dbReference type="Rhea" id="RHEA-COMP:10173"/>
        <dbReference type="ChEBI" id="CHEBI:15378"/>
        <dbReference type="ChEBI" id="CHEBI:57856"/>
        <dbReference type="ChEBI" id="CHEBI:59789"/>
        <dbReference type="ChEBI" id="CHEBI:73995"/>
        <dbReference type="ChEBI" id="CHEBI:79005"/>
        <dbReference type="EC" id="2.1.1.314"/>
    </reaction>
</comment>
<comment type="similarity">
    <text evidence="3">Belongs to the diphthine synthase family.</text>
</comment>
<keyword evidence="7 9" id="KW-0949">S-adenosyl-L-methionine</keyword>
<proteinExistence type="inferred from homology"/>